<dbReference type="PANTHER" id="PTHR43591">
    <property type="entry name" value="METHYLTRANSFERASE"/>
    <property type="match status" value="1"/>
</dbReference>
<dbReference type="AlphaFoldDB" id="A0A1F5FER2"/>
<dbReference type="GO" id="GO:0032259">
    <property type="term" value="P:methylation"/>
    <property type="evidence" value="ECO:0007669"/>
    <property type="project" value="UniProtKB-KW"/>
</dbReference>
<dbReference type="Proteomes" id="UP000177187">
    <property type="component" value="Unassembled WGS sequence"/>
</dbReference>
<accession>A0A1F5FER2</accession>
<dbReference type="GO" id="GO:0008757">
    <property type="term" value="F:S-adenosylmethionine-dependent methyltransferase activity"/>
    <property type="evidence" value="ECO:0007669"/>
    <property type="project" value="InterPro"/>
</dbReference>
<keyword evidence="2" id="KW-0808">Transferase</keyword>
<protein>
    <submittedName>
        <fullName evidence="2">Methyltransferase</fullName>
    </submittedName>
</protein>
<keyword evidence="2" id="KW-0489">Methyltransferase</keyword>
<organism evidence="2 3">
    <name type="scientific">Candidatus Coatesbacteria bacterium RBG_13_66_14</name>
    <dbReference type="NCBI Taxonomy" id="1817816"/>
    <lineage>
        <taxon>Bacteria</taxon>
        <taxon>Candidatus Coatesiibacteriota</taxon>
    </lineage>
</organism>
<comment type="caution">
    <text evidence="2">The sequence shown here is derived from an EMBL/GenBank/DDBJ whole genome shotgun (WGS) entry which is preliminary data.</text>
</comment>
<dbReference type="InterPro" id="IPR029063">
    <property type="entry name" value="SAM-dependent_MTases_sf"/>
</dbReference>
<evidence type="ECO:0000313" key="2">
    <source>
        <dbReference type="EMBL" id="OGD78185.1"/>
    </source>
</evidence>
<evidence type="ECO:0000313" key="3">
    <source>
        <dbReference type="Proteomes" id="UP000177187"/>
    </source>
</evidence>
<gene>
    <name evidence="2" type="ORF">A2Y64_07210</name>
</gene>
<dbReference type="Gene3D" id="3.40.50.150">
    <property type="entry name" value="Vaccinia Virus protein VP39"/>
    <property type="match status" value="1"/>
</dbReference>
<reference evidence="2 3" key="1">
    <citation type="journal article" date="2016" name="Nat. Commun.">
        <title>Thousands of microbial genomes shed light on interconnected biogeochemical processes in an aquifer system.</title>
        <authorList>
            <person name="Anantharaman K."/>
            <person name="Brown C.T."/>
            <person name="Hug L.A."/>
            <person name="Sharon I."/>
            <person name="Castelle C.J."/>
            <person name="Probst A.J."/>
            <person name="Thomas B.C."/>
            <person name="Singh A."/>
            <person name="Wilkins M.J."/>
            <person name="Karaoz U."/>
            <person name="Brodie E.L."/>
            <person name="Williams K.H."/>
            <person name="Hubbard S.S."/>
            <person name="Banfield J.F."/>
        </authorList>
    </citation>
    <scope>NUCLEOTIDE SEQUENCE [LARGE SCALE GENOMIC DNA]</scope>
</reference>
<dbReference type="STRING" id="1817816.A2Y64_07210"/>
<evidence type="ECO:0000259" key="1">
    <source>
        <dbReference type="Pfam" id="PF08241"/>
    </source>
</evidence>
<feature type="domain" description="Methyltransferase type 11" evidence="1">
    <location>
        <begin position="50"/>
        <end position="143"/>
    </location>
</feature>
<dbReference type="InterPro" id="IPR013216">
    <property type="entry name" value="Methyltransf_11"/>
</dbReference>
<proteinExistence type="predicted"/>
<sequence>MDVNEVGRFWDENAPVWTRLARMGCDVCRDQFNTPGFLAMLPDVAGLSGLDLGCGEGANTRHLARRGARMTALDVSPTFVRLAADFDEGETTRIAYLVADGCLLPFAPKSFDFVTAFMSLMDMPGQERAFAEARRVLKPGGFLQFSITHPCTDTPYRKWIEDGDGRHIALSVADYFRENFGEICEWMFCHAPAELRETLPKFRIPDFHRTLSFYLNALADTGFVLERVCEPTAPDEAVERFPLLADSRIIPMFLIIRARLSR</sequence>
<dbReference type="Pfam" id="PF08241">
    <property type="entry name" value="Methyltransf_11"/>
    <property type="match status" value="1"/>
</dbReference>
<dbReference type="EMBL" id="MFAF01000045">
    <property type="protein sequence ID" value="OGD78185.1"/>
    <property type="molecule type" value="Genomic_DNA"/>
</dbReference>
<dbReference type="PANTHER" id="PTHR43591:SF110">
    <property type="entry name" value="RHODANESE DOMAIN-CONTAINING PROTEIN"/>
    <property type="match status" value="1"/>
</dbReference>
<name>A0A1F5FER2_9BACT</name>
<dbReference type="SUPFAM" id="SSF53335">
    <property type="entry name" value="S-adenosyl-L-methionine-dependent methyltransferases"/>
    <property type="match status" value="1"/>
</dbReference>
<dbReference type="CDD" id="cd02440">
    <property type="entry name" value="AdoMet_MTases"/>
    <property type="match status" value="1"/>
</dbReference>